<evidence type="ECO:0000256" key="4">
    <source>
        <dbReference type="ARBA" id="ARBA00022692"/>
    </source>
</evidence>
<reference evidence="13" key="1">
    <citation type="submission" date="2025-08" db="UniProtKB">
        <authorList>
            <consortium name="RefSeq"/>
        </authorList>
    </citation>
    <scope>IDENTIFICATION</scope>
    <source>
        <tissue evidence="13">Stem</tissue>
    </source>
</reference>
<protein>
    <submittedName>
        <fullName evidence="13">Cellulose synthase-like protein G3</fullName>
    </submittedName>
</protein>
<dbReference type="GO" id="GO:0012505">
    <property type="term" value="C:endomembrane system"/>
    <property type="evidence" value="ECO:0007669"/>
    <property type="project" value="UniProtKB-SubCell"/>
</dbReference>
<dbReference type="PANTHER" id="PTHR13301">
    <property type="entry name" value="X-BOX TRANSCRIPTION FACTOR-RELATED"/>
    <property type="match status" value="1"/>
</dbReference>
<feature type="active site" evidence="8">
    <location>
        <position position="150"/>
    </location>
</feature>
<dbReference type="GO" id="GO:0016760">
    <property type="term" value="F:cellulose synthase (UDP-forming) activity"/>
    <property type="evidence" value="ECO:0007669"/>
    <property type="project" value="InterPro"/>
</dbReference>
<feature type="binding site" evidence="9">
    <location>
        <position position="121"/>
    </location>
    <ligand>
        <name>UDP-alpha-D-glucose</name>
        <dbReference type="ChEBI" id="CHEBI:58885"/>
    </ligand>
</feature>
<dbReference type="Gramene" id="MELO3C016268.2.1">
    <property type="protein sequence ID" value="MELO3C016268.2.1"/>
    <property type="gene ID" value="MELO3C016268.2"/>
</dbReference>
<evidence type="ECO:0000256" key="6">
    <source>
        <dbReference type="ARBA" id="ARBA00023136"/>
    </source>
</evidence>
<keyword evidence="2" id="KW-0328">Glycosyltransferase</keyword>
<feature type="transmembrane region" description="Helical" evidence="11">
    <location>
        <begin position="59"/>
        <end position="79"/>
    </location>
</feature>
<keyword evidence="12" id="KW-1185">Reference proteome</keyword>
<feature type="binding site" evidence="9">
    <location>
        <position position="150"/>
    </location>
    <ligand>
        <name>UDP-alpha-D-glucose</name>
        <dbReference type="ChEBI" id="CHEBI:58885"/>
    </ligand>
</feature>
<name>A0A1S3BTE9_CUCME</name>
<evidence type="ECO:0000256" key="8">
    <source>
        <dbReference type="PIRSR" id="PIRSR605150-1"/>
    </source>
</evidence>
<keyword evidence="4 11" id="KW-0812">Transmembrane</keyword>
<dbReference type="GO" id="GO:0030244">
    <property type="term" value="P:cellulose biosynthetic process"/>
    <property type="evidence" value="ECO:0007669"/>
    <property type="project" value="InterPro"/>
</dbReference>
<evidence type="ECO:0000256" key="5">
    <source>
        <dbReference type="ARBA" id="ARBA00022989"/>
    </source>
</evidence>
<dbReference type="GO" id="GO:0071555">
    <property type="term" value="P:cell wall organization"/>
    <property type="evidence" value="ECO:0007669"/>
    <property type="project" value="UniProtKB-KW"/>
</dbReference>
<dbReference type="InterPro" id="IPR029044">
    <property type="entry name" value="Nucleotide-diphossugar_trans"/>
</dbReference>
<gene>
    <name evidence="13" type="primary">LOC103493071</name>
</gene>
<keyword evidence="7" id="KW-0961">Cell wall biogenesis/degradation</keyword>
<feature type="transmembrane region" description="Helical" evidence="11">
    <location>
        <begin position="524"/>
        <end position="543"/>
    </location>
</feature>
<dbReference type="GO" id="GO:0016020">
    <property type="term" value="C:membrane"/>
    <property type="evidence" value="ECO:0007669"/>
    <property type="project" value="InterPro"/>
</dbReference>
<evidence type="ECO:0000313" key="12">
    <source>
        <dbReference type="Proteomes" id="UP001652600"/>
    </source>
</evidence>
<dbReference type="Pfam" id="PF03552">
    <property type="entry name" value="Cellulose_synt"/>
    <property type="match status" value="2"/>
</dbReference>
<dbReference type="KEGG" id="cmo:103493071"/>
<organism evidence="12 13">
    <name type="scientific">Cucumis melo</name>
    <name type="common">Muskmelon</name>
    <dbReference type="NCBI Taxonomy" id="3656"/>
    <lineage>
        <taxon>Eukaryota</taxon>
        <taxon>Viridiplantae</taxon>
        <taxon>Streptophyta</taxon>
        <taxon>Embryophyta</taxon>
        <taxon>Tracheophyta</taxon>
        <taxon>Spermatophyta</taxon>
        <taxon>Magnoliopsida</taxon>
        <taxon>eudicotyledons</taxon>
        <taxon>Gunneridae</taxon>
        <taxon>Pentapetalae</taxon>
        <taxon>rosids</taxon>
        <taxon>fabids</taxon>
        <taxon>Cucurbitales</taxon>
        <taxon>Cucurbitaceae</taxon>
        <taxon>Benincaseae</taxon>
        <taxon>Cucumis</taxon>
    </lineage>
</organism>
<dbReference type="Proteomes" id="UP001652600">
    <property type="component" value="Chromosome 7"/>
</dbReference>
<keyword evidence="3" id="KW-0808">Transferase</keyword>
<evidence type="ECO:0000256" key="10">
    <source>
        <dbReference type="PIRSR" id="PIRSR605150-3"/>
    </source>
</evidence>
<keyword evidence="6 11" id="KW-0472">Membrane</keyword>
<dbReference type="AlphaFoldDB" id="A0A1S3BTE9"/>
<evidence type="ECO:0000256" key="11">
    <source>
        <dbReference type="SAM" id="Phobius"/>
    </source>
</evidence>
<comment type="subcellular location">
    <subcellularLocation>
        <location evidence="1">Endomembrane system</location>
        <topology evidence="1">Multi-pass membrane protein</topology>
    </subcellularLocation>
</comment>
<dbReference type="eggNOG" id="ENOG502QZE9">
    <property type="taxonomic scope" value="Eukaryota"/>
</dbReference>
<feature type="active site" evidence="8">
    <location>
        <position position="452"/>
    </location>
</feature>
<dbReference type="Gene3D" id="3.90.550.10">
    <property type="entry name" value="Spore Coat Polysaccharide Biosynthesis Protein SpsA, Chain A"/>
    <property type="match status" value="1"/>
</dbReference>
<feature type="binding site" evidence="9">
    <location>
        <position position="120"/>
    </location>
    <ligand>
        <name>UDP-alpha-D-glucose</name>
        <dbReference type="ChEBI" id="CHEBI:58885"/>
    </ligand>
</feature>
<feature type="binding site" evidence="10">
    <location>
        <position position="310"/>
    </location>
    <ligand>
        <name>Mn(2+)</name>
        <dbReference type="ChEBI" id="CHEBI:29035"/>
    </ligand>
</feature>
<feature type="transmembrane region" description="Helical" evidence="11">
    <location>
        <begin position="563"/>
        <end position="586"/>
    </location>
</feature>
<dbReference type="InterPro" id="IPR005150">
    <property type="entry name" value="Cellulose_synth"/>
</dbReference>
<feature type="transmembrane region" description="Helical" evidence="11">
    <location>
        <begin position="30"/>
        <end position="47"/>
    </location>
</feature>
<dbReference type="SUPFAM" id="SSF53448">
    <property type="entry name" value="Nucleotide-diphospho-sugar transferases"/>
    <property type="match status" value="1"/>
</dbReference>
<evidence type="ECO:0000256" key="9">
    <source>
        <dbReference type="PIRSR" id="PIRSR605150-2"/>
    </source>
</evidence>
<feature type="binding site" evidence="10">
    <location>
        <position position="286"/>
    </location>
    <ligand>
        <name>Mn(2+)</name>
        <dbReference type="ChEBI" id="CHEBI:29035"/>
    </ligand>
</feature>
<feature type="transmembrane region" description="Helical" evidence="11">
    <location>
        <begin position="598"/>
        <end position="615"/>
    </location>
</feature>
<evidence type="ECO:0000256" key="7">
    <source>
        <dbReference type="ARBA" id="ARBA00023316"/>
    </source>
</evidence>
<sequence>MEDIKSHAAAGGLQLNSQHIPSLATTFNRLFAPIYAGGLLALFYYHVTSLLNSTSLGSFFISVSLFISDVVLAFMWATAQSFRMNPVRRREFPANLKKLLKKDSDFPAMDVFICTADPYKEPPMNVVNTALSVMTYDYPTSKISVYVSDDGGSAMTLFAFMEAARFAATWLPFCRKNDDVDRNPDAFFTSNHGSNSETEEIKMMYEKMRMKVENICEKGMVEDELLNGEERMTFDQWTISFTPQNHPTVIKVLLESTKNKDISGEALPNLIYVSREKSVTSHHNFKTGALNTLLRVSATMTNAPIILTLDCDTYSNDPQTPTRALCYFLDPKLEKNLGYIQFPQRFRGVSKHDIYSGELKHLFVINPVGMDGSLGPNYVGAGCFFVRRAFFGGPYSLEAPELFELGPNHVVEMSIQSQEVLNLAYLVASCDYENNTKWGFKLGFKYGSLVEDYFTGYRLLSEGWRSLFCNPKRAAFYGDVPITLLSVLNQTKRWCIGLLEVSFSKYNPITYGVKSIGLLMGLSYAHYASWPFWSIPVIVYSFLPQLALISGTQIFPKVWDAWFVVYILLFLGAYGQDLVEFIYVGGTFKKWWNDQRMWMIRSVSSFLFGCIELTLKSLGINPNFGFNVTSKAMDEEQNKRYKQELFEFGVFSPMFVPITTAAIVNLASFAGGLIKIWKSDGAWEHLFPQMLVTGFGVVNCLPVYGAMTLRNDEGKLPPELTFFSVSLALLLCSFATFFL</sequence>
<dbReference type="GeneID" id="103493071"/>
<keyword evidence="5 11" id="KW-1133">Transmembrane helix</keyword>
<accession>A0A1S3BTE9</accession>
<dbReference type="InParanoid" id="A0A1S3BTE9"/>
<feature type="transmembrane region" description="Helical" evidence="11">
    <location>
        <begin position="686"/>
        <end position="708"/>
    </location>
</feature>
<evidence type="ECO:0000256" key="2">
    <source>
        <dbReference type="ARBA" id="ARBA00022676"/>
    </source>
</evidence>
<evidence type="ECO:0000256" key="1">
    <source>
        <dbReference type="ARBA" id="ARBA00004127"/>
    </source>
</evidence>
<evidence type="ECO:0000313" key="13">
    <source>
        <dbReference type="RefSeq" id="XP_008451918.2"/>
    </source>
</evidence>
<evidence type="ECO:0000256" key="3">
    <source>
        <dbReference type="ARBA" id="ARBA00022679"/>
    </source>
</evidence>
<proteinExistence type="predicted"/>
<feature type="transmembrane region" description="Helical" evidence="11">
    <location>
        <begin position="654"/>
        <end position="674"/>
    </location>
</feature>
<dbReference type="RefSeq" id="XP_008451918.2">
    <property type="nucleotide sequence ID" value="XM_008453696.3"/>
</dbReference>
<feature type="transmembrane region" description="Helical" evidence="11">
    <location>
        <begin position="720"/>
        <end position="738"/>
    </location>
</feature>